<sequence>MRDIELPTYSVETPTVCCITLNEWDKIRLIDAPVNLRVALRKAIVASWGPIQREQDYNGAHEFKLKGNPWSGQGEEAVKARRLITAVLRAMAMHGWNLIQATDISKKQHDKDSLFFEPVVVRNLDGSVSPTTSTAVVEVGHADMFAVSFNRTDRIRLIDAPEHLRTLLRNIIMQQWKKGIQLEQFYDSSAYEYKLSGSPFFTTGAEAVYIRLLLAKILACFREQGFKLYTSVDISTGHDGMDVESWVFRRVGPAWS</sequence>
<evidence type="ECO:0000313" key="2">
    <source>
        <dbReference type="Proteomes" id="UP000749646"/>
    </source>
</evidence>
<protein>
    <submittedName>
        <fullName evidence="1">Uncharacterized protein</fullName>
    </submittedName>
</protein>
<proteinExistence type="predicted"/>
<keyword evidence="2" id="KW-1185">Reference proteome</keyword>
<comment type="caution">
    <text evidence="1">The sequence shown here is derived from an EMBL/GenBank/DDBJ whole genome shotgun (WGS) entry which is preliminary data.</text>
</comment>
<evidence type="ECO:0000313" key="1">
    <source>
        <dbReference type="EMBL" id="KAF9950103.1"/>
    </source>
</evidence>
<name>A0A9P6LXW5_9FUNG</name>
<dbReference type="Proteomes" id="UP000749646">
    <property type="component" value="Unassembled WGS sequence"/>
</dbReference>
<dbReference type="AlphaFoldDB" id="A0A9P6LXW5"/>
<dbReference type="OrthoDB" id="58379at2759"/>
<dbReference type="PANTHER" id="PTHR38696">
    <property type="entry name" value="MEDIATOR OF RNA POLYMERASE II TRANSCRIPTION SUBUNIT 13"/>
    <property type="match status" value="1"/>
</dbReference>
<reference evidence="1" key="1">
    <citation type="journal article" date="2020" name="Fungal Divers.">
        <title>Resolving the Mortierellaceae phylogeny through synthesis of multi-gene phylogenetics and phylogenomics.</title>
        <authorList>
            <person name="Vandepol N."/>
            <person name="Liber J."/>
            <person name="Desiro A."/>
            <person name="Na H."/>
            <person name="Kennedy M."/>
            <person name="Barry K."/>
            <person name="Grigoriev I.V."/>
            <person name="Miller A.N."/>
            <person name="O'Donnell K."/>
            <person name="Stajich J.E."/>
            <person name="Bonito G."/>
        </authorList>
    </citation>
    <scope>NUCLEOTIDE SEQUENCE</scope>
    <source>
        <strain evidence="1">MES-2147</strain>
    </source>
</reference>
<accession>A0A9P6LXW5</accession>
<dbReference type="EMBL" id="JAAAHW010007221">
    <property type="protein sequence ID" value="KAF9950103.1"/>
    <property type="molecule type" value="Genomic_DNA"/>
</dbReference>
<dbReference type="PANTHER" id="PTHR38696:SF1">
    <property type="entry name" value="MEDIATOR OF RNA POLYMERASE II TRANSCRIPTION SUBUNIT 13"/>
    <property type="match status" value="1"/>
</dbReference>
<gene>
    <name evidence="1" type="ORF">BGZ65_006859</name>
</gene>
<organism evidence="1 2">
    <name type="scientific">Modicella reniformis</name>
    <dbReference type="NCBI Taxonomy" id="1440133"/>
    <lineage>
        <taxon>Eukaryota</taxon>
        <taxon>Fungi</taxon>
        <taxon>Fungi incertae sedis</taxon>
        <taxon>Mucoromycota</taxon>
        <taxon>Mortierellomycotina</taxon>
        <taxon>Mortierellomycetes</taxon>
        <taxon>Mortierellales</taxon>
        <taxon>Mortierellaceae</taxon>
        <taxon>Modicella</taxon>
    </lineage>
</organism>